<dbReference type="HOGENOM" id="CLU_072711_0_0_1"/>
<accession>B7FXE7</accession>
<dbReference type="RefSeq" id="XP_002179543.1">
    <property type="nucleotide sequence ID" value="XM_002179507.1"/>
</dbReference>
<protein>
    <recommendedName>
        <fullName evidence="4">Steroid 5-alpha reductase C-terminal domain-containing protein</fullName>
    </recommendedName>
</protein>
<proteinExistence type="predicted"/>
<dbReference type="Gene3D" id="1.20.120.1630">
    <property type="match status" value="1"/>
</dbReference>
<dbReference type="eggNOG" id="KOG4650">
    <property type="taxonomic scope" value="Eukaryota"/>
</dbReference>
<gene>
    <name evidence="2" type="ORF">PHATRDRAFT_45361</name>
</gene>
<dbReference type="KEGG" id="pti:PHATRDRAFT_45361"/>
<keyword evidence="1" id="KW-0812">Transmembrane</keyword>
<feature type="transmembrane region" description="Helical" evidence="1">
    <location>
        <begin position="237"/>
        <end position="256"/>
    </location>
</feature>
<dbReference type="PANTHER" id="PTHR32251">
    <property type="entry name" value="3-OXO-5-ALPHA-STEROID 4-DEHYDROGENASE"/>
    <property type="match status" value="1"/>
</dbReference>
<keyword evidence="3" id="KW-1185">Reference proteome</keyword>
<keyword evidence="1" id="KW-1133">Transmembrane helix</keyword>
<dbReference type="PANTHER" id="PTHR32251:SF15">
    <property type="entry name" value="3-OXO-5-ALPHA-STEROID 4-DEHYDROGENASE (DUF1295)"/>
    <property type="match status" value="1"/>
</dbReference>
<feature type="transmembrane region" description="Helical" evidence="1">
    <location>
        <begin position="76"/>
        <end position="94"/>
    </location>
</feature>
<dbReference type="Proteomes" id="UP000000759">
    <property type="component" value="Chromosome 6"/>
</dbReference>
<organism evidence="2 3">
    <name type="scientific">Phaeodactylum tricornutum (strain CCAP 1055/1)</name>
    <dbReference type="NCBI Taxonomy" id="556484"/>
    <lineage>
        <taxon>Eukaryota</taxon>
        <taxon>Sar</taxon>
        <taxon>Stramenopiles</taxon>
        <taxon>Ochrophyta</taxon>
        <taxon>Bacillariophyta</taxon>
        <taxon>Bacillariophyceae</taxon>
        <taxon>Bacillariophycidae</taxon>
        <taxon>Naviculales</taxon>
        <taxon>Phaeodactylaceae</taxon>
        <taxon>Phaeodactylum</taxon>
    </lineage>
</organism>
<evidence type="ECO:0000256" key="1">
    <source>
        <dbReference type="SAM" id="Phobius"/>
    </source>
</evidence>
<dbReference type="GeneID" id="7199988"/>
<dbReference type="InParanoid" id="B7FXE7"/>
<reference evidence="2 3" key="1">
    <citation type="journal article" date="2008" name="Nature">
        <title>The Phaeodactylum genome reveals the evolutionary history of diatom genomes.</title>
        <authorList>
            <person name="Bowler C."/>
            <person name="Allen A.E."/>
            <person name="Badger J.H."/>
            <person name="Grimwood J."/>
            <person name="Jabbari K."/>
            <person name="Kuo A."/>
            <person name="Maheswari U."/>
            <person name="Martens C."/>
            <person name="Maumus F."/>
            <person name="Otillar R.P."/>
            <person name="Rayko E."/>
            <person name="Salamov A."/>
            <person name="Vandepoele K."/>
            <person name="Beszteri B."/>
            <person name="Gruber A."/>
            <person name="Heijde M."/>
            <person name="Katinka M."/>
            <person name="Mock T."/>
            <person name="Valentin K."/>
            <person name="Verret F."/>
            <person name="Berges J.A."/>
            <person name="Brownlee C."/>
            <person name="Cadoret J.P."/>
            <person name="Chiovitti A."/>
            <person name="Choi C.J."/>
            <person name="Coesel S."/>
            <person name="De Martino A."/>
            <person name="Detter J.C."/>
            <person name="Durkin C."/>
            <person name="Falciatore A."/>
            <person name="Fournet J."/>
            <person name="Haruta M."/>
            <person name="Huysman M.J."/>
            <person name="Jenkins B.D."/>
            <person name="Jiroutova K."/>
            <person name="Jorgensen R.E."/>
            <person name="Joubert Y."/>
            <person name="Kaplan A."/>
            <person name="Kroger N."/>
            <person name="Kroth P.G."/>
            <person name="La Roche J."/>
            <person name="Lindquist E."/>
            <person name="Lommer M."/>
            <person name="Martin-Jezequel V."/>
            <person name="Lopez P.J."/>
            <person name="Lucas S."/>
            <person name="Mangogna M."/>
            <person name="McGinnis K."/>
            <person name="Medlin L.K."/>
            <person name="Montsant A."/>
            <person name="Oudot-Le Secq M.P."/>
            <person name="Napoli C."/>
            <person name="Obornik M."/>
            <person name="Parker M.S."/>
            <person name="Petit J.L."/>
            <person name="Porcel B.M."/>
            <person name="Poulsen N."/>
            <person name="Robison M."/>
            <person name="Rychlewski L."/>
            <person name="Rynearson T.A."/>
            <person name="Schmutz J."/>
            <person name="Shapiro H."/>
            <person name="Siaut M."/>
            <person name="Stanley M."/>
            <person name="Sussman M.R."/>
            <person name="Taylor A.R."/>
            <person name="Vardi A."/>
            <person name="von Dassow P."/>
            <person name="Vyverman W."/>
            <person name="Willis A."/>
            <person name="Wyrwicz L.S."/>
            <person name="Rokhsar D.S."/>
            <person name="Weissenbach J."/>
            <person name="Armbrust E.V."/>
            <person name="Green B.R."/>
            <person name="Van de Peer Y."/>
            <person name="Grigoriev I.V."/>
        </authorList>
    </citation>
    <scope>NUCLEOTIDE SEQUENCE [LARGE SCALE GENOMIC DNA]</scope>
    <source>
        <strain evidence="2 3">CCAP 1055/1</strain>
    </source>
</reference>
<name>B7FXE7_PHATC</name>
<feature type="transmembrane region" description="Helical" evidence="1">
    <location>
        <begin position="51"/>
        <end position="69"/>
    </location>
</feature>
<reference evidence="3" key="2">
    <citation type="submission" date="2008-08" db="EMBL/GenBank/DDBJ databases">
        <authorList>
            <consortium name="Diatom Consortium"/>
            <person name="Grigoriev I."/>
            <person name="Grimwood J."/>
            <person name="Kuo A."/>
            <person name="Otillar R.P."/>
            <person name="Salamov A."/>
            <person name="Detter J.C."/>
            <person name="Lindquist E."/>
            <person name="Shapiro H."/>
            <person name="Lucas S."/>
            <person name="Glavina del Rio T."/>
            <person name="Pitluck S."/>
            <person name="Rokhsar D."/>
            <person name="Bowler C."/>
        </authorList>
    </citation>
    <scope>GENOME REANNOTATION</scope>
    <source>
        <strain evidence="3">CCAP 1055/1</strain>
    </source>
</reference>
<dbReference type="PROSITE" id="PS50244">
    <property type="entry name" value="S5A_REDUCTASE"/>
    <property type="match status" value="1"/>
</dbReference>
<dbReference type="InterPro" id="IPR010721">
    <property type="entry name" value="UstE-like"/>
</dbReference>
<feature type="transmembrane region" description="Helical" evidence="1">
    <location>
        <begin position="176"/>
        <end position="196"/>
    </location>
</feature>
<sequence>MNSELSATAMKILQILPFSTSFLESQASDLSNVVNQVTEFYSSSLKYGDYGLATLAFIAAIVTVPLAFVNHHYSDSVGYGYSIFFQGLFLLASFSSEPTWLGNALVIALILYGFRLGSYMLVREWSGYKPWLDKDPVLKTGRLWWSSLLAVMFAMMTSPVLYSLRNPPGPKLQPSLCVAWIGTTIAWIGLVLETVADYQKFRIKLQYQENEKNDDSPRQIFHGPVAGVYRLCRHPNYAGELLFWIGIWTAGLPSFANSMSAWLWATTGLCAVSSVILFVATPHVERQQAQKYSGQFLYENWKREVPSAVFPCGSWRLPSREPERDIGSFYQ</sequence>
<feature type="transmembrane region" description="Helical" evidence="1">
    <location>
        <begin position="143"/>
        <end position="164"/>
    </location>
</feature>
<feature type="transmembrane region" description="Helical" evidence="1">
    <location>
        <begin position="262"/>
        <end position="281"/>
    </location>
</feature>
<dbReference type="GO" id="GO:0016020">
    <property type="term" value="C:membrane"/>
    <property type="evidence" value="ECO:0007669"/>
    <property type="project" value="TreeGrafter"/>
</dbReference>
<dbReference type="AlphaFoldDB" id="B7FXE7"/>
<evidence type="ECO:0000313" key="3">
    <source>
        <dbReference type="Proteomes" id="UP000000759"/>
    </source>
</evidence>
<keyword evidence="1" id="KW-0472">Membrane</keyword>
<dbReference type="PaxDb" id="2850-Phatr45361"/>
<dbReference type="OMA" id="ANSMSAW"/>
<feature type="transmembrane region" description="Helical" evidence="1">
    <location>
        <begin position="100"/>
        <end position="122"/>
    </location>
</feature>
<evidence type="ECO:0000313" key="2">
    <source>
        <dbReference type="EMBL" id="EEC49366.1"/>
    </source>
</evidence>
<dbReference type="OrthoDB" id="201504at2759"/>
<dbReference type="EMBL" id="CM000609">
    <property type="protein sequence ID" value="EEC49366.1"/>
    <property type="molecule type" value="Genomic_DNA"/>
</dbReference>
<dbReference type="Pfam" id="PF06966">
    <property type="entry name" value="DUF1295"/>
    <property type="match status" value="1"/>
</dbReference>
<evidence type="ECO:0008006" key="4">
    <source>
        <dbReference type="Google" id="ProtNLM"/>
    </source>
</evidence>